<dbReference type="EMBL" id="AFQF01002929">
    <property type="protein sequence ID" value="EGU77724.1"/>
    <property type="molecule type" value="Genomic_DNA"/>
</dbReference>
<reference evidence="1" key="1">
    <citation type="journal article" date="2012" name="Mol. Plant Microbe Interact.">
        <title>A highly conserved effector in Fusarium oxysporum is required for full virulence on Arabidopsis.</title>
        <authorList>
            <person name="Thatcher L.F."/>
            <person name="Gardiner D.M."/>
            <person name="Kazan K."/>
            <person name="Manners J."/>
        </authorList>
    </citation>
    <scope>NUCLEOTIDE SEQUENCE [LARGE SCALE GENOMIC DNA]</scope>
    <source>
        <strain evidence="1">Fo5176</strain>
    </source>
</reference>
<comment type="caution">
    <text evidence="1">The sequence shown here is derived from an EMBL/GenBank/DDBJ whole genome shotgun (WGS) entry which is preliminary data.</text>
</comment>
<dbReference type="AlphaFoldDB" id="F9FZB4"/>
<accession>F9FZB4</accession>
<sequence length="109" mass="13131">MGFVSQIEKWQLREAQQRLRMEIHMWCWHDVRLSAREKEDVLLGSIQFIRTRPPKSPSEEALWDDAPILFRMLYTLLLRIQYIRHAYQETPRAMTASPPNGNRHKQEQE</sequence>
<protein>
    <submittedName>
        <fullName evidence="1">Uncharacterized protein</fullName>
    </submittedName>
</protein>
<evidence type="ECO:0000313" key="1">
    <source>
        <dbReference type="EMBL" id="EGU77724.1"/>
    </source>
</evidence>
<name>F9FZB4_FUSOF</name>
<proteinExistence type="predicted"/>
<organism evidence="1">
    <name type="scientific">Fusarium oxysporum (strain Fo5176)</name>
    <name type="common">Fusarium vascular wilt</name>
    <dbReference type="NCBI Taxonomy" id="660025"/>
    <lineage>
        <taxon>Eukaryota</taxon>
        <taxon>Fungi</taxon>
        <taxon>Dikarya</taxon>
        <taxon>Ascomycota</taxon>
        <taxon>Pezizomycotina</taxon>
        <taxon>Sordariomycetes</taxon>
        <taxon>Hypocreomycetidae</taxon>
        <taxon>Hypocreales</taxon>
        <taxon>Nectriaceae</taxon>
        <taxon>Fusarium</taxon>
        <taxon>Fusarium oxysporum species complex</taxon>
    </lineage>
</organism>
<gene>
    <name evidence="1" type="ORF">FOXB_11746</name>
</gene>